<evidence type="ECO:0000313" key="2">
    <source>
        <dbReference type="Proteomes" id="UP001066276"/>
    </source>
</evidence>
<protein>
    <submittedName>
        <fullName evidence="1">Uncharacterized protein</fullName>
    </submittedName>
</protein>
<reference evidence="1" key="1">
    <citation type="journal article" date="2022" name="bioRxiv">
        <title>Sequencing and chromosome-scale assembly of the giantPleurodeles waltlgenome.</title>
        <authorList>
            <person name="Brown T."/>
            <person name="Elewa A."/>
            <person name="Iarovenko S."/>
            <person name="Subramanian E."/>
            <person name="Araus A.J."/>
            <person name="Petzold A."/>
            <person name="Susuki M."/>
            <person name="Suzuki K.-i.T."/>
            <person name="Hayashi T."/>
            <person name="Toyoda A."/>
            <person name="Oliveira C."/>
            <person name="Osipova E."/>
            <person name="Leigh N.D."/>
            <person name="Simon A."/>
            <person name="Yun M.H."/>
        </authorList>
    </citation>
    <scope>NUCLEOTIDE SEQUENCE</scope>
    <source>
        <strain evidence="1">20211129_DDA</strain>
        <tissue evidence="1">Liver</tissue>
    </source>
</reference>
<accession>A0AAV7TMH9</accession>
<evidence type="ECO:0000313" key="1">
    <source>
        <dbReference type="EMBL" id="KAJ1176963.1"/>
    </source>
</evidence>
<name>A0AAV7TMH9_PLEWA</name>
<proteinExistence type="predicted"/>
<comment type="caution">
    <text evidence="1">The sequence shown here is derived from an EMBL/GenBank/DDBJ whole genome shotgun (WGS) entry which is preliminary data.</text>
</comment>
<sequence length="109" mass="11932">MDSDAVITELRFGEGAGFERVLRVLRARSFGLVDAPDRSCEGAPLDTETSDGADCLWFVLVKAPDQILTLTCRNVFSLPCATSCYADQLGRSHRSVLTAAVVRRRPTEL</sequence>
<organism evidence="1 2">
    <name type="scientific">Pleurodeles waltl</name>
    <name type="common">Iberian ribbed newt</name>
    <dbReference type="NCBI Taxonomy" id="8319"/>
    <lineage>
        <taxon>Eukaryota</taxon>
        <taxon>Metazoa</taxon>
        <taxon>Chordata</taxon>
        <taxon>Craniata</taxon>
        <taxon>Vertebrata</taxon>
        <taxon>Euteleostomi</taxon>
        <taxon>Amphibia</taxon>
        <taxon>Batrachia</taxon>
        <taxon>Caudata</taxon>
        <taxon>Salamandroidea</taxon>
        <taxon>Salamandridae</taxon>
        <taxon>Pleurodelinae</taxon>
        <taxon>Pleurodeles</taxon>
    </lineage>
</organism>
<dbReference type="EMBL" id="JANPWB010000006">
    <property type="protein sequence ID" value="KAJ1176963.1"/>
    <property type="molecule type" value="Genomic_DNA"/>
</dbReference>
<gene>
    <name evidence="1" type="ORF">NDU88_002230</name>
</gene>
<keyword evidence="2" id="KW-1185">Reference proteome</keyword>
<dbReference type="Proteomes" id="UP001066276">
    <property type="component" value="Chromosome 3_2"/>
</dbReference>
<dbReference type="AlphaFoldDB" id="A0AAV7TMH9"/>